<organism evidence="2">
    <name type="scientific">marine sediment metagenome</name>
    <dbReference type="NCBI Taxonomy" id="412755"/>
    <lineage>
        <taxon>unclassified sequences</taxon>
        <taxon>metagenomes</taxon>
        <taxon>ecological metagenomes</taxon>
    </lineage>
</organism>
<sequence>KTAVAYPLAYKFRTGMTLAMISLVVFALTVMSTMNLNFDRVFLADTARGGWDVVVDENPNNPIYDLPAVLRANDSDAQDNFRAVGRVTQDTTSQVTEFGPSNPKGNLFFNDYPVLGVDEGFVDGGDILLSARSREFDSDEAVWEAMKNELTVAIVDGFSVQSGGMFQEETLS</sequence>
<protein>
    <recommendedName>
        <fullName evidence="3">MacB-like periplasmic core domain-containing protein</fullName>
    </recommendedName>
</protein>
<feature type="transmembrane region" description="Helical" evidence="1">
    <location>
        <begin position="16"/>
        <end position="38"/>
    </location>
</feature>
<dbReference type="EMBL" id="BARS01056577">
    <property type="protein sequence ID" value="GAG43875.1"/>
    <property type="molecule type" value="Genomic_DNA"/>
</dbReference>
<feature type="non-terminal residue" evidence="2">
    <location>
        <position position="172"/>
    </location>
</feature>
<accession>X0XL20</accession>
<gene>
    <name evidence="2" type="ORF">S01H1_83269</name>
</gene>
<name>X0XL20_9ZZZZ</name>
<comment type="caution">
    <text evidence="2">The sequence shown here is derived from an EMBL/GenBank/DDBJ whole genome shotgun (WGS) entry which is preliminary data.</text>
</comment>
<feature type="non-terminal residue" evidence="2">
    <location>
        <position position="1"/>
    </location>
</feature>
<evidence type="ECO:0008006" key="3">
    <source>
        <dbReference type="Google" id="ProtNLM"/>
    </source>
</evidence>
<keyword evidence="1" id="KW-1133">Transmembrane helix</keyword>
<keyword evidence="1" id="KW-0472">Membrane</keyword>
<evidence type="ECO:0000256" key="1">
    <source>
        <dbReference type="SAM" id="Phobius"/>
    </source>
</evidence>
<keyword evidence="1" id="KW-0812">Transmembrane</keyword>
<reference evidence="2" key="1">
    <citation type="journal article" date="2014" name="Front. Microbiol.">
        <title>High frequency of phylogenetically diverse reductive dehalogenase-homologous genes in deep subseafloor sedimentary metagenomes.</title>
        <authorList>
            <person name="Kawai M."/>
            <person name="Futagami T."/>
            <person name="Toyoda A."/>
            <person name="Takaki Y."/>
            <person name="Nishi S."/>
            <person name="Hori S."/>
            <person name="Arai W."/>
            <person name="Tsubouchi T."/>
            <person name="Morono Y."/>
            <person name="Uchiyama I."/>
            <person name="Ito T."/>
            <person name="Fujiyama A."/>
            <person name="Inagaki F."/>
            <person name="Takami H."/>
        </authorList>
    </citation>
    <scope>NUCLEOTIDE SEQUENCE</scope>
    <source>
        <strain evidence="2">Expedition CK06-06</strain>
    </source>
</reference>
<dbReference type="AlphaFoldDB" id="X0XL20"/>
<proteinExistence type="predicted"/>
<evidence type="ECO:0000313" key="2">
    <source>
        <dbReference type="EMBL" id="GAG43875.1"/>
    </source>
</evidence>